<gene>
    <name evidence="1" type="ORF">CUT44_25870</name>
</gene>
<dbReference type="InterPro" id="IPR046037">
    <property type="entry name" value="DUF5995"/>
</dbReference>
<accession>A0A2M8LSZ4</accession>
<evidence type="ECO:0000313" key="1">
    <source>
        <dbReference type="EMBL" id="PJE95080.1"/>
    </source>
</evidence>
<organism evidence="1 2">
    <name type="scientific">Streptomyces carminius</name>
    <dbReference type="NCBI Taxonomy" id="2665496"/>
    <lineage>
        <taxon>Bacteria</taxon>
        <taxon>Bacillati</taxon>
        <taxon>Actinomycetota</taxon>
        <taxon>Actinomycetes</taxon>
        <taxon>Kitasatosporales</taxon>
        <taxon>Streptomycetaceae</taxon>
        <taxon>Streptomyces</taxon>
    </lineage>
</organism>
<proteinExistence type="predicted"/>
<name>A0A2M8LSZ4_9ACTN</name>
<dbReference type="Proteomes" id="UP000230407">
    <property type="component" value="Unassembled WGS sequence"/>
</dbReference>
<reference evidence="1 2" key="1">
    <citation type="submission" date="2017-11" db="EMBL/GenBank/DDBJ databases">
        <title>Streptomyces carmine sp. nov., a novel actinomycete isolated from Sophora alopecuroides in Xinjiang, China.</title>
        <authorList>
            <person name="Wang Y."/>
            <person name="Luo X."/>
            <person name="Wan C."/>
            <person name="Zhang L."/>
        </authorList>
    </citation>
    <scope>NUCLEOTIDE SEQUENCE [LARGE SCALE GENOMIC DNA]</scope>
    <source>
        <strain evidence="1 2">TRM SA0054</strain>
    </source>
</reference>
<evidence type="ECO:0000313" key="2">
    <source>
        <dbReference type="Proteomes" id="UP000230407"/>
    </source>
</evidence>
<dbReference type="EMBL" id="PGGW01000067">
    <property type="protein sequence ID" value="PJE95080.1"/>
    <property type="molecule type" value="Genomic_DNA"/>
</dbReference>
<dbReference type="Pfam" id="PF19458">
    <property type="entry name" value="DUF5995"/>
    <property type="match status" value="1"/>
</dbReference>
<protein>
    <submittedName>
        <fullName evidence="1">Uncharacterized protein</fullName>
    </submittedName>
</protein>
<sequence>MTTARHDTAIARLHALEAGLPPHDGVAVFGGICLAAALALRRRPAGDPLPRPRTAADPAADLVADLARRYLAALDRAAAGEPVPACWRPLLLTRHHPGVRPVQFALAGLNACLGHDLPLAVVDAAEARGCAPEALRGAFERIGDVLAGLAERVCEEPAPGAGPLDVTDPLTHLVCGWRVEGAREAAWSAVRLLWSLRRLPEPSAGPAGPAGPAGEFARRLDTGLGLVGRFLLTPLESRPAPRTG</sequence>
<dbReference type="RefSeq" id="WP_100204332.1">
    <property type="nucleotide sequence ID" value="NZ_PGGW01000067.1"/>
</dbReference>
<keyword evidence="2" id="KW-1185">Reference proteome</keyword>
<comment type="caution">
    <text evidence="1">The sequence shown here is derived from an EMBL/GenBank/DDBJ whole genome shotgun (WGS) entry which is preliminary data.</text>
</comment>
<dbReference type="AlphaFoldDB" id="A0A2M8LSZ4"/>